<protein>
    <submittedName>
        <fullName evidence="1">Uncharacterized protein</fullName>
    </submittedName>
</protein>
<name>A0A5J4WM75_9EUKA</name>
<dbReference type="AlphaFoldDB" id="A0A5J4WM75"/>
<evidence type="ECO:0000313" key="1">
    <source>
        <dbReference type="EMBL" id="KAA6395933.1"/>
    </source>
</evidence>
<reference evidence="1 2" key="1">
    <citation type="submission" date="2019-03" db="EMBL/GenBank/DDBJ databases">
        <title>Single cell metagenomics reveals metabolic interactions within the superorganism composed of flagellate Streblomastix strix and complex community of Bacteroidetes bacteria on its surface.</title>
        <authorList>
            <person name="Treitli S.C."/>
            <person name="Kolisko M."/>
            <person name="Husnik F."/>
            <person name="Keeling P."/>
            <person name="Hampl V."/>
        </authorList>
    </citation>
    <scope>NUCLEOTIDE SEQUENCE [LARGE SCALE GENOMIC DNA]</scope>
    <source>
        <strain evidence="1">ST1C</strain>
    </source>
</reference>
<evidence type="ECO:0000313" key="2">
    <source>
        <dbReference type="Proteomes" id="UP000324800"/>
    </source>
</evidence>
<comment type="caution">
    <text evidence="1">The sequence shown here is derived from an EMBL/GenBank/DDBJ whole genome shotgun (WGS) entry which is preliminary data.</text>
</comment>
<proteinExistence type="predicted"/>
<accession>A0A5J4WM75</accession>
<organism evidence="1 2">
    <name type="scientific">Streblomastix strix</name>
    <dbReference type="NCBI Taxonomy" id="222440"/>
    <lineage>
        <taxon>Eukaryota</taxon>
        <taxon>Metamonada</taxon>
        <taxon>Preaxostyla</taxon>
        <taxon>Oxymonadida</taxon>
        <taxon>Streblomastigidae</taxon>
        <taxon>Streblomastix</taxon>
    </lineage>
</organism>
<dbReference type="Proteomes" id="UP000324800">
    <property type="component" value="Unassembled WGS sequence"/>
</dbReference>
<gene>
    <name evidence="1" type="ORF">EZS28_008538</name>
</gene>
<dbReference type="EMBL" id="SNRW01001558">
    <property type="protein sequence ID" value="KAA6395933.1"/>
    <property type="molecule type" value="Genomic_DNA"/>
</dbReference>
<sequence length="164" mass="18543">MNALLTSYHLTRVEARDSQQRSETAVAPANTKAVLCKNADFSELLDEKSRMKVLKATQIAKTYETQMGDMRLNTSAAGREQRNAPMNPIVYSWQKTSIVSVSNASLGLSRCVIMYQYAERNQRQFWKRQFISNDQNIQHRGPRLWFVSIGPLAASAPTATSKQE</sequence>